<evidence type="ECO:0000313" key="2">
    <source>
        <dbReference type="Proteomes" id="UP001628646"/>
    </source>
</evidence>
<protein>
    <submittedName>
        <fullName evidence="1">Uncharacterized protein</fullName>
    </submittedName>
</protein>
<keyword evidence="2" id="KW-1185">Reference proteome</keyword>
<name>A0ABW8W543_9PSED</name>
<dbReference type="RefSeq" id="WP_150752616.1">
    <property type="nucleotide sequence ID" value="NZ_JBJNUX010000004.1"/>
</dbReference>
<organism evidence="1 2">
    <name type="scientific">Pseudomonas azerbaijanorientalis</name>
    <dbReference type="NCBI Taxonomy" id="2842350"/>
    <lineage>
        <taxon>Bacteria</taxon>
        <taxon>Pseudomonadati</taxon>
        <taxon>Pseudomonadota</taxon>
        <taxon>Gammaproteobacteria</taxon>
        <taxon>Pseudomonadales</taxon>
        <taxon>Pseudomonadaceae</taxon>
        <taxon>Pseudomonas</taxon>
    </lineage>
</organism>
<dbReference type="Proteomes" id="UP001628646">
    <property type="component" value="Unassembled WGS sequence"/>
</dbReference>
<comment type="caution">
    <text evidence="1">The sequence shown here is derived from an EMBL/GenBank/DDBJ whole genome shotgun (WGS) entry which is preliminary data.</text>
</comment>
<proteinExistence type="predicted"/>
<evidence type="ECO:0000313" key="1">
    <source>
        <dbReference type="EMBL" id="MFL8999677.1"/>
    </source>
</evidence>
<dbReference type="EMBL" id="JBJNUY010000005">
    <property type="protein sequence ID" value="MFL8999677.1"/>
    <property type="molecule type" value="Genomic_DNA"/>
</dbReference>
<gene>
    <name evidence="1" type="ORF">ACJ8NA_13580</name>
</gene>
<reference evidence="1 2" key="1">
    <citation type="submission" date="2024-12" db="EMBL/GenBank/DDBJ databases">
        <title>Pseudomonas species isolated from Lotus nodules promote plant growth.</title>
        <authorList>
            <person name="Yu Y.-H."/>
            <person name="Kurtenbach J."/>
            <person name="Crosbie D."/>
            <person name="Brachmann A."/>
            <person name="Marin M."/>
        </authorList>
    </citation>
    <scope>NUCLEOTIDE SEQUENCE [LARGE SCALE GENOMIC DNA]</scope>
    <source>
        <strain evidence="1 2">PLb11B</strain>
    </source>
</reference>
<sequence length="107" mass="11538">MSRKKLFSPAVVLSPGVWRHVINPTTGNDPVGHSAQRLAALLNSALISAPRTLQCPIELRFDHPQSDDSSAVEHSTLLQLARITPRSGPAFLLIRLPSEIAVDIAAI</sequence>
<accession>A0ABW8W543</accession>